<dbReference type="SUPFAM" id="SSF55021">
    <property type="entry name" value="ACT-like"/>
    <property type="match status" value="1"/>
</dbReference>
<evidence type="ECO:0000256" key="5">
    <source>
        <dbReference type="ARBA" id="ARBA00033308"/>
    </source>
</evidence>
<dbReference type="Proteomes" id="UP000199308">
    <property type="component" value="Unassembled WGS sequence"/>
</dbReference>
<evidence type="ECO:0000256" key="2">
    <source>
        <dbReference type="ARBA" id="ARBA00025704"/>
    </source>
</evidence>
<dbReference type="GO" id="GO:0008893">
    <property type="term" value="F:guanosine-3',5'-bis(diphosphate) 3'-diphosphatase activity"/>
    <property type="evidence" value="ECO:0007669"/>
    <property type="project" value="TreeGrafter"/>
</dbReference>
<dbReference type="GO" id="GO:0008728">
    <property type="term" value="F:GTP diphosphokinase activity"/>
    <property type="evidence" value="ECO:0007669"/>
    <property type="project" value="TreeGrafter"/>
</dbReference>
<dbReference type="InterPro" id="IPR004095">
    <property type="entry name" value="TGS"/>
</dbReference>
<dbReference type="SUPFAM" id="SSF81271">
    <property type="entry name" value="TGS-like"/>
    <property type="match status" value="1"/>
</dbReference>
<dbReference type="PROSITE" id="PS51671">
    <property type="entry name" value="ACT"/>
    <property type="match status" value="1"/>
</dbReference>
<dbReference type="GO" id="GO:0042594">
    <property type="term" value="P:response to starvation"/>
    <property type="evidence" value="ECO:0007669"/>
    <property type="project" value="TreeGrafter"/>
</dbReference>
<evidence type="ECO:0000259" key="8">
    <source>
        <dbReference type="PROSITE" id="PS51880"/>
    </source>
</evidence>
<evidence type="ECO:0000256" key="6">
    <source>
        <dbReference type="RuleBase" id="RU003847"/>
    </source>
</evidence>
<dbReference type="FunFam" id="3.30.460.10:FF:000001">
    <property type="entry name" value="GTP pyrophosphokinase RelA"/>
    <property type="match status" value="1"/>
</dbReference>
<feature type="domain" description="ACT" evidence="7">
    <location>
        <begin position="658"/>
        <end position="731"/>
    </location>
</feature>
<dbReference type="PANTHER" id="PTHR21262:SF31">
    <property type="entry name" value="GTP PYROPHOSPHOKINASE"/>
    <property type="match status" value="1"/>
</dbReference>
<evidence type="ECO:0000259" key="7">
    <source>
        <dbReference type="PROSITE" id="PS51671"/>
    </source>
</evidence>
<dbReference type="InterPro" id="IPR002912">
    <property type="entry name" value="ACT_dom"/>
</dbReference>
<dbReference type="FunFam" id="3.10.20.30:FF:000002">
    <property type="entry name" value="GTP pyrophosphokinase (RelA/SpoT)"/>
    <property type="match status" value="1"/>
</dbReference>
<dbReference type="Pfam" id="PF13328">
    <property type="entry name" value="HD_4"/>
    <property type="match status" value="1"/>
</dbReference>
<comment type="pathway">
    <text evidence="2">Purine metabolism.</text>
</comment>
<dbReference type="NCBIfam" id="TIGR00691">
    <property type="entry name" value="spoT_relA"/>
    <property type="match status" value="1"/>
</dbReference>
<gene>
    <name evidence="9" type="ORF">SAMN05660429_02257</name>
</gene>
<dbReference type="InterPro" id="IPR045865">
    <property type="entry name" value="ACT-like_dom_sf"/>
</dbReference>
<dbReference type="Gene3D" id="3.10.20.30">
    <property type="match status" value="1"/>
</dbReference>
<dbReference type="InterPro" id="IPR012676">
    <property type="entry name" value="TGS-like"/>
</dbReference>
<dbReference type="Pfam" id="PF13291">
    <property type="entry name" value="ACT_4"/>
    <property type="match status" value="1"/>
</dbReference>
<dbReference type="InterPro" id="IPR045600">
    <property type="entry name" value="RelA/SpoT_AH_RIS"/>
</dbReference>
<protein>
    <recommendedName>
        <fullName evidence="1">GTP pyrophosphokinase</fullName>
    </recommendedName>
    <alternativeName>
        <fullName evidence="4">(p)ppGpp synthase</fullName>
    </alternativeName>
    <alternativeName>
        <fullName evidence="3">ATP:GTP 3'-pyrophosphotransferase</fullName>
    </alternativeName>
    <alternativeName>
        <fullName evidence="5">ppGpp synthase I</fullName>
    </alternativeName>
</protein>
<dbReference type="GO" id="GO:0015969">
    <property type="term" value="P:guanosine tetraphosphate metabolic process"/>
    <property type="evidence" value="ECO:0007669"/>
    <property type="project" value="InterPro"/>
</dbReference>
<dbReference type="CDD" id="cd05399">
    <property type="entry name" value="NT_Rel-Spo_like"/>
    <property type="match status" value="1"/>
</dbReference>
<evidence type="ECO:0000256" key="1">
    <source>
        <dbReference type="ARBA" id="ARBA00019852"/>
    </source>
</evidence>
<evidence type="ECO:0000256" key="3">
    <source>
        <dbReference type="ARBA" id="ARBA00029754"/>
    </source>
</evidence>
<accession>A0A1I0FWP9</accession>
<dbReference type="RefSeq" id="WP_093330360.1">
    <property type="nucleotide sequence ID" value="NZ_AP027363.1"/>
</dbReference>
<dbReference type="Pfam" id="PF19296">
    <property type="entry name" value="RelA_AH_RIS"/>
    <property type="match status" value="1"/>
</dbReference>
<dbReference type="EMBL" id="FOHK01000010">
    <property type="protein sequence ID" value="SET62696.1"/>
    <property type="molecule type" value="Genomic_DNA"/>
</dbReference>
<dbReference type="Pfam" id="PF02824">
    <property type="entry name" value="TGS"/>
    <property type="match status" value="1"/>
</dbReference>
<dbReference type="AlphaFoldDB" id="A0A1I0FWP9"/>
<dbReference type="InterPro" id="IPR007685">
    <property type="entry name" value="RelA_SpoT"/>
</dbReference>
<dbReference type="GO" id="GO:0005886">
    <property type="term" value="C:plasma membrane"/>
    <property type="evidence" value="ECO:0007669"/>
    <property type="project" value="TreeGrafter"/>
</dbReference>
<dbReference type="Gene3D" id="3.30.70.260">
    <property type="match status" value="1"/>
</dbReference>
<keyword evidence="10" id="KW-1185">Reference proteome</keyword>
<dbReference type="Gene3D" id="1.10.3210.10">
    <property type="entry name" value="Hypothetical protein af1432"/>
    <property type="match status" value="1"/>
</dbReference>
<name>A0A1I0FWP9_THASX</name>
<sequence length="731" mass="82637">MVAVRKSHQMTQANFAQWLETLEINQSKSDALQSTWHALKPLFEQEPQCQLKALEMVEILAALNLDKESLIAAMLSPLVEYQLISRDQVVEDYPKSIHTLVASVIQMDAIKSLQQGSNSQVAVNQIDNIRKMLLAMVEDVRAVVIKLAERLCHLRMVKDSDEETRVLAAKETTNIYAPLANRLGIGQLKWELEDIAFRYLHPDTYKTIAKLLDEKRLDRERYMTDFVANLQQQLDDTGVTGEVYGRPKHIYSIWKKMQKKSLDFDQLYDVRAVRVIVDKLQDCYSALGIVHTSWNHLPNEFDDYVATPKANGYQSIHTVVLGPEGKSVEVQIRTDQMHQDAELGVAAHWRYKEGMASGKSSSGFDEKINWLRKILQWQEDVSESGELIDELRSQVFEDRIYVFTPSGDVIDLPQGATPLDFAYYIHSNVGHCCIGAKVFGRIVPFTHKLETGDQVEVLTSKTPNPSRDWLNPNLNYIHTARARAKVQHFFKLLDRDKHIALGKEQLEQELSRLDLSGSDLTPAIGRFNVKTLDDLYAAIGSGNARLQQVANFLLQLKEKSQPKQDIDPSDLVRQQSAQRLKSDANGVTVSGVGNLMTHMAKCCQPVPGDAIQGFITQGRGISVHRADCDQLANSLKQQPERSVDVQWGLQERQNYQARIQMLGTDRQGLLRDISTIIANERVSIVGIESSTNPQNQSMKMIINVEVSNSEALDRLRSKLMQLDDVAEVKRL</sequence>
<dbReference type="NCBIfam" id="NF008124">
    <property type="entry name" value="PRK10872.1"/>
    <property type="match status" value="1"/>
</dbReference>
<dbReference type="PANTHER" id="PTHR21262">
    <property type="entry name" value="GUANOSINE-3',5'-BIS DIPHOSPHATE 3'-PYROPHOSPHOHYDROLASE"/>
    <property type="match status" value="1"/>
</dbReference>
<dbReference type="SMART" id="SM00954">
    <property type="entry name" value="RelA_SpoT"/>
    <property type="match status" value="1"/>
</dbReference>
<dbReference type="InterPro" id="IPR004811">
    <property type="entry name" value="RelA/Spo_fam"/>
</dbReference>
<dbReference type="SUPFAM" id="SSF109604">
    <property type="entry name" value="HD-domain/PDEase-like"/>
    <property type="match status" value="1"/>
</dbReference>
<comment type="function">
    <text evidence="6">In eubacteria ppGpp (guanosine 3'-diphosphate 5'-diphosphate) is a mediator of the stringent response that coordinates a variety of cellular activities in response to changes in nutritional abundance.</text>
</comment>
<dbReference type="CDD" id="cd01668">
    <property type="entry name" value="TGS_RSH"/>
    <property type="match status" value="1"/>
</dbReference>
<evidence type="ECO:0000313" key="9">
    <source>
        <dbReference type="EMBL" id="SET62696.1"/>
    </source>
</evidence>
<dbReference type="STRING" id="349064.SAMN05660429_02257"/>
<evidence type="ECO:0000256" key="4">
    <source>
        <dbReference type="ARBA" id="ARBA00032407"/>
    </source>
</evidence>
<dbReference type="InterPro" id="IPR012675">
    <property type="entry name" value="Beta-grasp_dom_sf"/>
</dbReference>
<dbReference type="InterPro" id="IPR033655">
    <property type="entry name" value="TGS_RelA/SpoT"/>
</dbReference>
<reference evidence="9 10" key="1">
    <citation type="submission" date="2016-10" db="EMBL/GenBank/DDBJ databases">
        <authorList>
            <person name="de Groot N.N."/>
        </authorList>
    </citation>
    <scope>NUCLEOTIDE SEQUENCE [LARGE SCALE GENOMIC DNA]</scope>
    <source>
        <strain evidence="9 10">DSM 19706</strain>
    </source>
</reference>
<dbReference type="GO" id="GO:0015949">
    <property type="term" value="P:nucleobase-containing small molecule interconversion"/>
    <property type="evidence" value="ECO:0007669"/>
    <property type="project" value="UniProtKB-ARBA"/>
</dbReference>
<dbReference type="Gene3D" id="3.30.460.10">
    <property type="entry name" value="Beta Polymerase, domain 2"/>
    <property type="match status" value="1"/>
</dbReference>
<proteinExistence type="inferred from homology"/>
<comment type="similarity">
    <text evidence="6">Belongs to the relA/spoT family.</text>
</comment>
<dbReference type="PROSITE" id="PS51880">
    <property type="entry name" value="TGS"/>
    <property type="match status" value="1"/>
</dbReference>
<dbReference type="CDD" id="cd04876">
    <property type="entry name" value="ACT_RelA-SpoT"/>
    <property type="match status" value="1"/>
</dbReference>
<dbReference type="SUPFAM" id="SSF81301">
    <property type="entry name" value="Nucleotidyltransferase"/>
    <property type="match status" value="1"/>
</dbReference>
<organism evidence="9 10">
    <name type="scientific">Thalassotalea agarivorans</name>
    <name type="common">Thalassomonas agarivorans</name>
    <dbReference type="NCBI Taxonomy" id="349064"/>
    <lineage>
        <taxon>Bacteria</taxon>
        <taxon>Pseudomonadati</taxon>
        <taxon>Pseudomonadota</taxon>
        <taxon>Gammaproteobacteria</taxon>
        <taxon>Alteromonadales</taxon>
        <taxon>Colwelliaceae</taxon>
        <taxon>Thalassotalea</taxon>
    </lineage>
</organism>
<dbReference type="OrthoDB" id="9805041at2"/>
<evidence type="ECO:0000313" key="10">
    <source>
        <dbReference type="Proteomes" id="UP000199308"/>
    </source>
</evidence>
<dbReference type="Pfam" id="PF04607">
    <property type="entry name" value="RelA_SpoT"/>
    <property type="match status" value="1"/>
</dbReference>
<dbReference type="InterPro" id="IPR043519">
    <property type="entry name" value="NT_sf"/>
</dbReference>
<feature type="domain" description="TGS" evidence="8">
    <location>
        <begin position="398"/>
        <end position="459"/>
    </location>
</feature>